<comment type="caution">
    <text evidence="1">The sequence shown here is derived from an EMBL/GenBank/DDBJ whole genome shotgun (WGS) entry which is preliminary data.</text>
</comment>
<dbReference type="NCBIfam" id="TIGR02563">
    <property type="entry name" value="cas_Csy4"/>
    <property type="match status" value="1"/>
</dbReference>
<dbReference type="InterPro" id="IPR013396">
    <property type="entry name" value="CRISPR-assoc_prot_Csy4"/>
</dbReference>
<evidence type="ECO:0000313" key="2">
    <source>
        <dbReference type="Proteomes" id="UP000323225"/>
    </source>
</evidence>
<sequence length="180" mass="20290">MKPRFYLDIYVPGSASVVKKVLGKVVRIVHGHLSSNDISSISVGFPKYYESIHPEKSTLGNSLRIVGDKFELNMLSKSPSLFGMEEDFSIEVGKIKEVPESEVIEVIFTRDRSIEKKFKFGYENRVETNSVPFPPYVMLASKSMKTSFPLHVKMKPAEARKDGSYSMYGMSVEGSTFPLF</sequence>
<proteinExistence type="predicted"/>
<dbReference type="Pfam" id="PF09618">
    <property type="entry name" value="Cas_Csy4"/>
    <property type="match status" value="1"/>
</dbReference>
<evidence type="ECO:0000313" key="1">
    <source>
        <dbReference type="EMBL" id="KAA1252710.1"/>
    </source>
</evidence>
<dbReference type="AlphaFoldDB" id="A0A5Q6PDC5"/>
<organism evidence="1 2">
    <name type="scientific">Vibrio cholerae</name>
    <dbReference type="NCBI Taxonomy" id="666"/>
    <lineage>
        <taxon>Bacteria</taxon>
        <taxon>Pseudomonadati</taxon>
        <taxon>Pseudomonadota</taxon>
        <taxon>Gammaproteobacteria</taxon>
        <taxon>Vibrionales</taxon>
        <taxon>Vibrionaceae</taxon>
        <taxon>Vibrio</taxon>
    </lineage>
</organism>
<dbReference type="Proteomes" id="UP000323225">
    <property type="component" value="Unassembled WGS sequence"/>
</dbReference>
<accession>A0A5Q6PDC5</accession>
<protein>
    <submittedName>
        <fullName evidence="1">Type I-F CRISPR-associated endoribonuclease Cas6/Csy4</fullName>
    </submittedName>
</protein>
<reference evidence="1 2" key="1">
    <citation type="submission" date="2019-09" db="EMBL/GenBank/DDBJ databases">
        <authorList>
            <person name="Kritzky A."/>
            <person name="Schelkanova E.Y."/>
            <person name="Alkhova Z.V."/>
            <person name="Smirnova N.I."/>
        </authorList>
    </citation>
    <scope>NUCLEOTIDE SEQUENCE [LARGE SCALE GENOMIC DNA]</scope>
    <source>
        <strain evidence="1 2">M1526</strain>
    </source>
</reference>
<dbReference type="InterPro" id="IPR042564">
    <property type="entry name" value="CRISPR-Cas6/Csy4_sf"/>
</dbReference>
<dbReference type="Gene3D" id="3.30.70.2540">
    <property type="entry name" value="CRISPR-associated endoribonuclease Cas6/Csy4"/>
    <property type="match status" value="1"/>
</dbReference>
<dbReference type="EMBL" id="VUAA01000042">
    <property type="protein sequence ID" value="KAA1252710.1"/>
    <property type="molecule type" value="Genomic_DNA"/>
</dbReference>
<dbReference type="GO" id="GO:0043571">
    <property type="term" value="P:maintenance of CRISPR repeat elements"/>
    <property type="evidence" value="ECO:0007669"/>
    <property type="project" value="InterPro"/>
</dbReference>
<gene>
    <name evidence="1" type="primary">cas6f</name>
    <name evidence="1" type="ORF">F0M16_21365</name>
</gene>
<dbReference type="GO" id="GO:0004519">
    <property type="term" value="F:endonuclease activity"/>
    <property type="evidence" value="ECO:0007669"/>
    <property type="project" value="InterPro"/>
</dbReference>
<name>A0A5Q6PDC5_VIBCL</name>